<gene>
    <name evidence="1" type="ORF">GLV81_09430</name>
</gene>
<keyword evidence="2" id="KW-1185">Reference proteome</keyword>
<accession>A0A6I6GKX4</accession>
<evidence type="ECO:0000313" key="2">
    <source>
        <dbReference type="Proteomes" id="UP000426027"/>
    </source>
</evidence>
<proteinExistence type="predicted"/>
<dbReference type="Proteomes" id="UP000426027">
    <property type="component" value="Chromosome"/>
</dbReference>
<name>A0A6I6GKX4_9BACT</name>
<reference evidence="1 2" key="1">
    <citation type="submission" date="2019-11" db="EMBL/GenBank/DDBJ databases">
        <authorList>
            <person name="Im W.T."/>
        </authorList>
    </citation>
    <scope>NUCLEOTIDE SEQUENCE [LARGE SCALE GENOMIC DNA]</scope>
    <source>
        <strain evidence="1 2">SB-02</strain>
    </source>
</reference>
<organism evidence="1 2">
    <name type="scientific">Phnomibacter ginsenosidimutans</name>
    <dbReference type="NCBI Taxonomy" id="2676868"/>
    <lineage>
        <taxon>Bacteria</taxon>
        <taxon>Pseudomonadati</taxon>
        <taxon>Bacteroidota</taxon>
        <taxon>Chitinophagia</taxon>
        <taxon>Chitinophagales</taxon>
        <taxon>Chitinophagaceae</taxon>
        <taxon>Phnomibacter</taxon>
    </lineage>
</organism>
<sequence length="251" mass="27009">MAKQKGIIPIEGTLGNITFYRSKEGYLIREKGGVSKSRISTDPAFQRTRENGAEFGRAGTSGKLIRTAFREMLLNVSDSKMVSRLTQVLMQVIKADTVSERGLRKVNGPNLIFLKGFDFNVNGKLATTLFAPYSADINRSSGQLEITIPPFSAANMIAAPAGATHFRLIAGGAAIDFEGNTYDAANTGTTHLPLSGTDTAEITLNCTITAASTKPLLLLFGLEFYQMVNDAHYSLKNGAFNCLSVIDISGE</sequence>
<dbReference type="AlphaFoldDB" id="A0A6I6GKX4"/>
<protein>
    <submittedName>
        <fullName evidence="1">Uncharacterized protein</fullName>
    </submittedName>
</protein>
<evidence type="ECO:0000313" key="1">
    <source>
        <dbReference type="EMBL" id="QGW28288.1"/>
    </source>
</evidence>
<dbReference type="RefSeq" id="WP_157478645.1">
    <property type="nucleotide sequence ID" value="NZ_CP046566.1"/>
</dbReference>
<dbReference type="KEGG" id="fls:GLV81_09430"/>
<dbReference type="EMBL" id="CP046566">
    <property type="protein sequence ID" value="QGW28288.1"/>
    <property type="molecule type" value="Genomic_DNA"/>
</dbReference>